<sequence>MSAFDLRPSASRLSTRTEWLDSRHSFAFGQHYEPDNTSFGVLLAHNEDVLAPGAGFDPHPHRDLEIVTWVVEGALAHSDSAGASGVLRSGQVQRMTAGTGVRHSERNDSADRPVRLVQAWVLPDATGLDPSYEQRDVRELLAGGELAPIASGLARHDGADVIRLHQRAAGLHAARLPAGGSVTLPVAPFVHVFVTRGAVTVQVSGAEGRMVLGPGDALRITGADGRQLRADVPAEVLVWEMHAAAL</sequence>
<dbReference type="Pfam" id="PF17954">
    <property type="entry name" value="Pirin_C_2"/>
    <property type="match status" value="1"/>
</dbReference>
<dbReference type="PANTHER" id="PTHR43212:SF3">
    <property type="entry name" value="QUERCETIN 2,3-DIOXYGENASE"/>
    <property type="match status" value="1"/>
</dbReference>
<evidence type="ECO:0000313" key="6">
    <source>
        <dbReference type="Proteomes" id="UP001183176"/>
    </source>
</evidence>
<evidence type="ECO:0000256" key="1">
    <source>
        <dbReference type="ARBA" id="ARBA00008416"/>
    </source>
</evidence>
<proteinExistence type="inferred from homology"/>
<evidence type="ECO:0000259" key="3">
    <source>
        <dbReference type="Pfam" id="PF02678"/>
    </source>
</evidence>
<dbReference type="SUPFAM" id="SSF51182">
    <property type="entry name" value="RmlC-like cupins"/>
    <property type="match status" value="1"/>
</dbReference>
<feature type="domain" description="Pirin N-terminal" evidence="3">
    <location>
        <begin position="14"/>
        <end position="121"/>
    </location>
</feature>
<dbReference type="InterPro" id="IPR012093">
    <property type="entry name" value="Pirin"/>
</dbReference>
<gene>
    <name evidence="5" type="ORF">RM423_14825</name>
</gene>
<dbReference type="PANTHER" id="PTHR43212">
    <property type="entry name" value="QUERCETIN 2,3-DIOXYGENASE"/>
    <property type="match status" value="1"/>
</dbReference>
<dbReference type="Proteomes" id="UP001183176">
    <property type="component" value="Unassembled WGS sequence"/>
</dbReference>
<dbReference type="CDD" id="cd02910">
    <property type="entry name" value="cupin_Yhhw_N"/>
    <property type="match status" value="1"/>
</dbReference>
<evidence type="ECO:0000259" key="4">
    <source>
        <dbReference type="Pfam" id="PF17954"/>
    </source>
</evidence>
<accession>A0ABU2JCF5</accession>
<comment type="caution">
    <text evidence="5">The sequence shown here is derived from an EMBL/GenBank/DDBJ whole genome shotgun (WGS) entry which is preliminary data.</text>
</comment>
<dbReference type="Pfam" id="PF02678">
    <property type="entry name" value="Pirin"/>
    <property type="match status" value="1"/>
</dbReference>
<reference evidence="6" key="1">
    <citation type="submission" date="2023-07" db="EMBL/GenBank/DDBJ databases">
        <title>30 novel species of actinomycetes from the DSMZ collection.</title>
        <authorList>
            <person name="Nouioui I."/>
        </authorList>
    </citation>
    <scope>NUCLEOTIDE SEQUENCE [LARGE SCALE GENOMIC DNA]</scope>
    <source>
        <strain evidence="6">DSM 44399</strain>
    </source>
</reference>
<dbReference type="InterPro" id="IPR011051">
    <property type="entry name" value="RmlC_Cupin_sf"/>
</dbReference>
<feature type="domain" description="Quercetin 2,3-dioxygenase C-terminal cupin" evidence="4">
    <location>
        <begin position="157"/>
        <end position="241"/>
    </location>
</feature>
<protein>
    <submittedName>
        <fullName evidence="5">Pirin family protein</fullName>
    </submittedName>
</protein>
<evidence type="ECO:0000256" key="2">
    <source>
        <dbReference type="RuleBase" id="RU003457"/>
    </source>
</evidence>
<dbReference type="InterPro" id="IPR003829">
    <property type="entry name" value="Pirin_N_dom"/>
</dbReference>
<name>A0ABU2JCF5_9ACTN</name>
<dbReference type="Gene3D" id="2.60.120.10">
    <property type="entry name" value="Jelly Rolls"/>
    <property type="match status" value="2"/>
</dbReference>
<evidence type="ECO:0000313" key="5">
    <source>
        <dbReference type="EMBL" id="MDT0262667.1"/>
    </source>
</evidence>
<dbReference type="InterPro" id="IPR014710">
    <property type="entry name" value="RmlC-like_jellyroll"/>
</dbReference>
<keyword evidence="6" id="KW-1185">Reference proteome</keyword>
<dbReference type="EMBL" id="JAVREH010000021">
    <property type="protein sequence ID" value="MDT0262667.1"/>
    <property type="molecule type" value="Genomic_DNA"/>
</dbReference>
<organism evidence="5 6">
    <name type="scientific">Jatrophihabitans lederbergiae</name>
    <dbReference type="NCBI Taxonomy" id="3075547"/>
    <lineage>
        <taxon>Bacteria</taxon>
        <taxon>Bacillati</taxon>
        <taxon>Actinomycetota</taxon>
        <taxon>Actinomycetes</taxon>
        <taxon>Jatrophihabitantales</taxon>
        <taxon>Jatrophihabitantaceae</taxon>
        <taxon>Jatrophihabitans</taxon>
    </lineage>
</organism>
<comment type="similarity">
    <text evidence="1 2">Belongs to the pirin family.</text>
</comment>
<dbReference type="InterPro" id="IPR041602">
    <property type="entry name" value="Quercetinase_C"/>
</dbReference>
<dbReference type="RefSeq" id="WP_311423816.1">
    <property type="nucleotide sequence ID" value="NZ_JAVREH010000021.1"/>
</dbReference>